<dbReference type="InterPro" id="IPR009014">
    <property type="entry name" value="Transketo_C/PFOR_II"/>
</dbReference>
<keyword evidence="5" id="KW-0670">Pyruvate</keyword>
<dbReference type="Proteomes" id="UP000199649">
    <property type="component" value="Chromosome I"/>
</dbReference>
<dbReference type="EMBL" id="LT629734">
    <property type="protein sequence ID" value="SDS57158.1"/>
    <property type="molecule type" value="Genomic_DNA"/>
</dbReference>
<name>A0A1H1TAJ8_9MICO</name>
<dbReference type="OrthoDB" id="3457658at2"/>
<dbReference type="InterPro" id="IPR029061">
    <property type="entry name" value="THDP-binding"/>
</dbReference>
<dbReference type="RefSeq" id="WP_092667400.1">
    <property type="nucleotide sequence ID" value="NZ_LT629734.1"/>
</dbReference>
<dbReference type="Pfam" id="PF02780">
    <property type="entry name" value="Transketolase_C"/>
    <property type="match status" value="1"/>
</dbReference>
<dbReference type="Pfam" id="PF02779">
    <property type="entry name" value="Transket_pyr"/>
    <property type="match status" value="1"/>
</dbReference>
<dbReference type="Gene3D" id="3.40.50.920">
    <property type="match status" value="1"/>
</dbReference>
<evidence type="ECO:0000259" key="4">
    <source>
        <dbReference type="SMART" id="SM00861"/>
    </source>
</evidence>
<dbReference type="SUPFAM" id="SSF52922">
    <property type="entry name" value="TK C-terminal domain-like"/>
    <property type="match status" value="1"/>
</dbReference>
<keyword evidence="6" id="KW-1185">Reference proteome</keyword>
<dbReference type="InterPro" id="IPR033248">
    <property type="entry name" value="Transketolase_C"/>
</dbReference>
<dbReference type="STRING" id="684552.SAMN04489719_2621"/>
<evidence type="ECO:0000256" key="2">
    <source>
        <dbReference type="ARBA" id="ARBA00023002"/>
    </source>
</evidence>
<keyword evidence="3" id="KW-0786">Thiamine pyrophosphate</keyword>
<evidence type="ECO:0000313" key="6">
    <source>
        <dbReference type="Proteomes" id="UP000199649"/>
    </source>
</evidence>
<proteinExistence type="predicted"/>
<dbReference type="GO" id="GO:0016491">
    <property type="term" value="F:oxidoreductase activity"/>
    <property type="evidence" value="ECO:0007669"/>
    <property type="project" value="UniProtKB-KW"/>
</dbReference>
<accession>A0A1H1TAJ8</accession>
<gene>
    <name evidence="5" type="ORF">SAMN04489719_2621</name>
</gene>
<evidence type="ECO:0000313" key="5">
    <source>
        <dbReference type="EMBL" id="SDS57158.1"/>
    </source>
</evidence>
<dbReference type="GO" id="GO:0000287">
    <property type="term" value="F:magnesium ion binding"/>
    <property type="evidence" value="ECO:0007669"/>
    <property type="project" value="UniProtKB-ARBA"/>
</dbReference>
<dbReference type="SMART" id="SM00861">
    <property type="entry name" value="Transket_pyr"/>
    <property type="match status" value="1"/>
</dbReference>
<evidence type="ECO:0000256" key="1">
    <source>
        <dbReference type="ARBA" id="ARBA00001964"/>
    </source>
</evidence>
<organism evidence="5 6">
    <name type="scientific">Agrococcus carbonis</name>
    <dbReference type="NCBI Taxonomy" id="684552"/>
    <lineage>
        <taxon>Bacteria</taxon>
        <taxon>Bacillati</taxon>
        <taxon>Actinomycetota</taxon>
        <taxon>Actinomycetes</taxon>
        <taxon>Micrococcales</taxon>
        <taxon>Microbacteriaceae</taxon>
        <taxon>Agrococcus</taxon>
    </lineage>
</organism>
<keyword evidence="2" id="KW-0560">Oxidoreductase</keyword>
<dbReference type="FunFam" id="3.40.50.970:FF:000001">
    <property type="entry name" value="Pyruvate dehydrogenase E1 beta subunit"/>
    <property type="match status" value="1"/>
</dbReference>
<reference evidence="6" key="1">
    <citation type="submission" date="2016-10" db="EMBL/GenBank/DDBJ databases">
        <authorList>
            <person name="Varghese N."/>
            <person name="Submissions S."/>
        </authorList>
    </citation>
    <scope>NUCLEOTIDE SEQUENCE [LARGE SCALE GENOMIC DNA]</scope>
    <source>
        <strain evidence="6">DSM 22965</strain>
    </source>
</reference>
<comment type="cofactor">
    <cofactor evidence="1">
        <name>thiamine diphosphate</name>
        <dbReference type="ChEBI" id="CHEBI:58937"/>
    </cofactor>
</comment>
<sequence>MSTATTASTTTGTETLTLAKAVNAALADSLEDDDRVLLMGEDIGKLGGVFRVTDGLQDRFGPQRVIDSPLAESAIIGTAIGMSYRGFRVVAEIQFDGFIYPAFDQIVAQVAKLRYRSKGRVTMPLTIRVPYGGAIGSVEHHSESPESYFAHTAGLRVVTASTPQEAYSTLRAAIASDDPVLFFEPKGKYYTKGEVDRSIVRDLETAHVVASGRDVTIAAYGPTVDTALRAAVAAADEGIEVEVIDLRSISPLDVDTVVESVRRTGRLVVTHEAPNESSVSAELIASVAERAFQHLEAAPERVTGYDTPYPPSAVEHDYLPSLDRLLDAVDRTLGRRNSRTGLDYASVTTGGAR</sequence>
<feature type="domain" description="Transketolase-like pyrimidine-binding" evidence="4">
    <location>
        <begin position="16"/>
        <end position="191"/>
    </location>
</feature>
<dbReference type="PANTHER" id="PTHR43257">
    <property type="entry name" value="PYRUVATE DEHYDROGENASE E1 COMPONENT BETA SUBUNIT"/>
    <property type="match status" value="1"/>
</dbReference>
<dbReference type="CDD" id="cd07036">
    <property type="entry name" value="TPP_PYR_E1-PDHc-beta_like"/>
    <property type="match status" value="1"/>
</dbReference>
<dbReference type="FunFam" id="3.40.50.920:FF:000001">
    <property type="entry name" value="Pyruvate dehydrogenase E1 beta subunit"/>
    <property type="match status" value="1"/>
</dbReference>
<dbReference type="SUPFAM" id="SSF52518">
    <property type="entry name" value="Thiamin diphosphate-binding fold (THDP-binding)"/>
    <property type="match status" value="1"/>
</dbReference>
<evidence type="ECO:0000256" key="3">
    <source>
        <dbReference type="ARBA" id="ARBA00023052"/>
    </source>
</evidence>
<dbReference type="PANTHER" id="PTHR43257:SF2">
    <property type="entry name" value="PYRUVATE DEHYDROGENASE E1 COMPONENT SUBUNIT BETA"/>
    <property type="match status" value="1"/>
</dbReference>
<protein>
    <submittedName>
        <fullName evidence="5">Pyruvate dehydrogenase E1 component beta subunit</fullName>
    </submittedName>
</protein>
<dbReference type="Gene3D" id="3.40.50.970">
    <property type="match status" value="1"/>
</dbReference>
<dbReference type="InterPro" id="IPR005475">
    <property type="entry name" value="Transketolase-like_Pyr-bd"/>
</dbReference>
<dbReference type="AlphaFoldDB" id="A0A1H1TAJ8"/>